<dbReference type="Gene3D" id="3.30.450.20">
    <property type="entry name" value="PAS domain"/>
    <property type="match status" value="1"/>
</dbReference>
<evidence type="ECO:0000259" key="2">
    <source>
        <dbReference type="PROSITE" id="PS50883"/>
    </source>
</evidence>
<dbReference type="CDD" id="cd01948">
    <property type="entry name" value="EAL"/>
    <property type="match status" value="1"/>
</dbReference>
<sequence>MKIRTYLVFSFLVAALLPTLIFSVWSYRDAVSREFAEVKDRHLLLAHKAGLSLDRYQRDLVTTFKAVSRQLSNGGDPQEFVELLGRLNLCSVLLTDKYSGRVTASLSMPNAGVISGIDVRIHDALKEIAQADSPTFSKVTALSDDRNVLFLVQELEQHYAIGLIDPDFFIELGKSIVFGEKGHAAIVDQTGTVIAHPRPDWVKERKNLSQISAVARMMKGETGIETFYSPAVEKDMIAGFTTVNGPGWGVMVPQPVSEIYDKVSQNQSSLLAIVAAALLATVLVGLALARSLSRPLERLALAMHTSARNRKLAPVDPVDGPVRFTEITDFCDSYNRMVARMTKAGEQIEKLAFSDHVTGLPNRDHLQAVAERILKEATETGQGGVLLLIDLDNFKEVNDLHGHHVGDLHLKACARTLASMAEGLDLSAEDNTGAALAPPLVARIGGDEFIVMIQGLRSNGKIRTFLEDLLLALSVPSTDLSVSPSASIGCARFPEDGRELEELMKRADIAMYHAKHAGKNRMQIYSPAIGTQSAAETRRDLIAAIDNNQLHLEYQPKICTRRRKVISVEALARWDHPELGCLLPEHWIPLLNGSHAMNRLGEWVIAQAMEDHGTLAREGHDLWVSVNIGSNHFVSPGFIDAIETIRSNLRFDCRQLELEVTEDALFASEQRALTTFTRLHELGYRVSIDDFGTGYSNITRLAGLPVDFLKIDQSLITGASADPRIRTILASTIDMAEKLGCFTVAEGIETRNQAEFATLLGANCLQGRYFTQGLPLADLMSWLELQKGPAGHVYLRPESAAI</sequence>
<dbReference type="SMART" id="SM00267">
    <property type="entry name" value="GGDEF"/>
    <property type="match status" value="1"/>
</dbReference>
<dbReference type="SUPFAM" id="SSF55073">
    <property type="entry name" value="Nucleotide cyclase"/>
    <property type="match status" value="1"/>
</dbReference>
<dbReference type="PANTHER" id="PTHR44757:SF2">
    <property type="entry name" value="BIOFILM ARCHITECTURE MAINTENANCE PROTEIN MBAA"/>
    <property type="match status" value="1"/>
</dbReference>
<dbReference type="InterPro" id="IPR035919">
    <property type="entry name" value="EAL_sf"/>
</dbReference>
<dbReference type="InterPro" id="IPR001633">
    <property type="entry name" value="EAL_dom"/>
</dbReference>
<keyword evidence="1" id="KW-1133">Transmembrane helix</keyword>
<evidence type="ECO:0000256" key="1">
    <source>
        <dbReference type="SAM" id="Phobius"/>
    </source>
</evidence>
<comment type="caution">
    <text evidence="4">The sequence shown here is derived from an EMBL/GenBank/DDBJ whole genome shotgun (WGS) entry which is preliminary data.</text>
</comment>
<evidence type="ECO:0000313" key="4">
    <source>
        <dbReference type="EMBL" id="MCK7614791.1"/>
    </source>
</evidence>
<dbReference type="Pfam" id="PF00990">
    <property type="entry name" value="GGDEF"/>
    <property type="match status" value="1"/>
</dbReference>
<dbReference type="InterPro" id="IPR052155">
    <property type="entry name" value="Biofilm_reg_signaling"/>
</dbReference>
<dbReference type="CDD" id="cd12912">
    <property type="entry name" value="PDC2_MCP_like"/>
    <property type="match status" value="1"/>
</dbReference>
<dbReference type="Gene3D" id="6.10.340.10">
    <property type="match status" value="1"/>
</dbReference>
<dbReference type="Gene3D" id="3.30.70.270">
    <property type="match status" value="1"/>
</dbReference>
<reference evidence="4" key="1">
    <citation type="submission" date="2022-04" db="EMBL/GenBank/DDBJ databases">
        <title>Roseibium sp. CAU 1639 isolated from mud.</title>
        <authorList>
            <person name="Kim W."/>
        </authorList>
    </citation>
    <scope>NUCLEOTIDE SEQUENCE</scope>
    <source>
        <strain evidence="4">CAU 1639</strain>
    </source>
</reference>
<feature type="domain" description="EAL" evidence="2">
    <location>
        <begin position="534"/>
        <end position="787"/>
    </location>
</feature>
<protein>
    <submittedName>
        <fullName evidence="4">EAL domain-containing protein</fullName>
    </submittedName>
</protein>
<dbReference type="CDD" id="cd01949">
    <property type="entry name" value="GGDEF"/>
    <property type="match status" value="1"/>
</dbReference>
<dbReference type="Gene3D" id="3.20.20.450">
    <property type="entry name" value="EAL domain"/>
    <property type="match status" value="1"/>
</dbReference>
<keyword evidence="5" id="KW-1185">Reference proteome</keyword>
<dbReference type="InterPro" id="IPR000160">
    <property type="entry name" value="GGDEF_dom"/>
</dbReference>
<dbReference type="EMBL" id="JALNMJ010000018">
    <property type="protein sequence ID" value="MCK7614791.1"/>
    <property type="molecule type" value="Genomic_DNA"/>
</dbReference>
<dbReference type="PROSITE" id="PS50883">
    <property type="entry name" value="EAL"/>
    <property type="match status" value="1"/>
</dbReference>
<dbReference type="RefSeq" id="WP_248157577.1">
    <property type="nucleotide sequence ID" value="NZ_JALNMJ010000018.1"/>
</dbReference>
<evidence type="ECO:0000313" key="5">
    <source>
        <dbReference type="Proteomes" id="UP001431221"/>
    </source>
</evidence>
<feature type="domain" description="GGDEF" evidence="3">
    <location>
        <begin position="382"/>
        <end position="527"/>
    </location>
</feature>
<organism evidence="4 5">
    <name type="scientific">Roseibium sediminicola</name>
    <dbReference type="NCBI Taxonomy" id="2933272"/>
    <lineage>
        <taxon>Bacteria</taxon>
        <taxon>Pseudomonadati</taxon>
        <taxon>Pseudomonadota</taxon>
        <taxon>Alphaproteobacteria</taxon>
        <taxon>Hyphomicrobiales</taxon>
        <taxon>Stappiaceae</taxon>
        <taxon>Roseibium</taxon>
    </lineage>
</organism>
<gene>
    <name evidence="4" type="ORF">M0H32_21690</name>
</gene>
<feature type="transmembrane region" description="Helical" evidence="1">
    <location>
        <begin position="270"/>
        <end position="289"/>
    </location>
</feature>
<name>A0ABT0GZD1_9HYPH</name>
<keyword evidence="1" id="KW-0472">Membrane</keyword>
<dbReference type="SUPFAM" id="SSF141868">
    <property type="entry name" value="EAL domain-like"/>
    <property type="match status" value="1"/>
</dbReference>
<dbReference type="InterPro" id="IPR029787">
    <property type="entry name" value="Nucleotide_cyclase"/>
</dbReference>
<evidence type="ECO:0000259" key="3">
    <source>
        <dbReference type="PROSITE" id="PS50887"/>
    </source>
</evidence>
<dbReference type="PANTHER" id="PTHR44757">
    <property type="entry name" value="DIGUANYLATE CYCLASE DGCP"/>
    <property type="match status" value="1"/>
</dbReference>
<dbReference type="Proteomes" id="UP001431221">
    <property type="component" value="Unassembled WGS sequence"/>
</dbReference>
<keyword evidence="1" id="KW-0812">Transmembrane</keyword>
<dbReference type="InterPro" id="IPR043128">
    <property type="entry name" value="Rev_trsase/Diguanyl_cyclase"/>
</dbReference>
<accession>A0ABT0GZD1</accession>
<proteinExistence type="predicted"/>
<dbReference type="Pfam" id="PF00563">
    <property type="entry name" value="EAL"/>
    <property type="match status" value="1"/>
</dbReference>
<dbReference type="PROSITE" id="PS50887">
    <property type="entry name" value="GGDEF"/>
    <property type="match status" value="1"/>
</dbReference>
<dbReference type="SMART" id="SM00052">
    <property type="entry name" value="EAL"/>
    <property type="match status" value="1"/>
</dbReference>
<dbReference type="NCBIfam" id="TIGR00254">
    <property type="entry name" value="GGDEF"/>
    <property type="match status" value="1"/>
</dbReference>